<feature type="chain" id="PRO_5003385551" evidence="2">
    <location>
        <begin position="23"/>
        <end position="239"/>
    </location>
</feature>
<reference evidence="4 5" key="1">
    <citation type="submission" date="2011-07" db="EMBL/GenBank/DDBJ databases">
        <authorList>
            <person name="Harkins D.M."/>
            <person name="Madupu R."/>
            <person name="Durkin A.S."/>
            <person name="Torralba M."/>
            <person name="Methe B."/>
            <person name="Sutton G.G."/>
            <person name="Nelson K.E."/>
        </authorList>
    </citation>
    <scope>NUCLEOTIDE SEQUENCE [LARGE SCALE GENOMIC DNA]</scope>
    <source>
        <strain evidence="4 5">HK 85</strain>
    </source>
</reference>
<dbReference type="Gene3D" id="2.170.130.10">
    <property type="entry name" value="TonB-dependent receptor, plug domain"/>
    <property type="match status" value="1"/>
</dbReference>
<dbReference type="GO" id="GO:0015344">
    <property type="term" value="F:siderophore uptake transmembrane transporter activity"/>
    <property type="evidence" value="ECO:0007669"/>
    <property type="project" value="TreeGrafter"/>
</dbReference>
<dbReference type="PROSITE" id="PS52016">
    <property type="entry name" value="TONB_DEPENDENT_REC_3"/>
    <property type="match status" value="1"/>
</dbReference>
<dbReference type="PANTHER" id="PTHR32552">
    <property type="entry name" value="FERRICHROME IRON RECEPTOR-RELATED"/>
    <property type="match status" value="1"/>
</dbReference>
<dbReference type="STRING" id="1035188.HMPREF9952_1241"/>
<feature type="domain" description="TonB-dependent receptor plug" evidence="3">
    <location>
        <begin position="62"/>
        <end position="160"/>
    </location>
</feature>
<dbReference type="InterPro" id="IPR012910">
    <property type="entry name" value="Plug_dom"/>
</dbReference>
<dbReference type="GO" id="GO:0009279">
    <property type="term" value="C:cell outer membrane"/>
    <property type="evidence" value="ECO:0007669"/>
    <property type="project" value="UniProtKB-SubCell"/>
</dbReference>
<keyword evidence="1" id="KW-0813">Transport</keyword>
<evidence type="ECO:0000256" key="1">
    <source>
        <dbReference type="PROSITE-ProRule" id="PRU01360"/>
    </source>
</evidence>
<gene>
    <name evidence="4" type="ORF">HMPREF9952_1241</name>
</gene>
<dbReference type="PANTHER" id="PTHR32552:SF85">
    <property type="entry name" value="BLL7968 PROTEIN"/>
    <property type="match status" value="1"/>
</dbReference>
<comment type="caution">
    <text evidence="4">The sequence shown here is derived from an EMBL/GenBank/DDBJ whole genome shotgun (WGS) entry which is preliminary data.</text>
</comment>
<evidence type="ECO:0000256" key="2">
    <source>
        <dbReference type="SAM" id="SignalP"/>
    </source>
</evidence>
<keyword evidence="1" id="KW-0998">Cell outer membrane</keyword>
<dbReference type="EMBL" id="AFUV01000017">
    <property type="protein sequence ID" value="EGV05284.1"/>
    <property type="molecule type" value="Genomic_DNA"/>
</dbReference>
<evidence type="ECO:0000313" key="4">
    <source>
        <dbReference type="EMBL" id="EGV05284.1"/>
    </source>
</evidence>
<name>F9QAU7_9PAST</name>
<dbReference type="InterPro" id="IPR039426">
    <property type="entry name" value="TonB-dep_rcpt-like"/>
</dbReference>
<keyword evidence="2" id="KW-0732">Signal</keyword>
<dbReference type="InterPro" id="IPR037066">
    <property type="entry name" value="Plug_dom_sf"/>
</dbReference>
<evidence type="ECO:0000259" key="3">
    <source>
        <dbReference type="Pfam" id="PF07715"/>
    </source>
</evidence>
<comment type="subcellular location">
    <subcellularLocation>
        <location evidence="1">Cell outer membrane</location>
        <topology evidence="1">Multi-pass membrane protein</topology>
    </subcellularLocation>
</comment>
<dbReference type="Proteomes" id="UP000006235">
    <property type="component" value="Unassembled WGS sequence"/>
</dbReference>
<evidence type="ECO:0000313" key="5">
    <source>
        <dbReference type="Proteomes" id="UP000006235"/>
    </source>
</evidence>
<keyword evidence="1" id="KW-1134">Transmembrane beta strand</keyword>
<keyword evidence="1" id="KW-0472">Membrane</keyword>
<sequence length="239" mass="25754">MKFRLNLISTALLAVLSYSAYAEEKSADTEKLEQINVNSEELQQLGYHAIGTSSVSKVNVPIIDTPTTVNVVTSKLLEDRKPNDLVDALSSVSGVSQANTLGGVFDAVQKRGFGGNRDNSIMRNGIQAGPSHNFGATTETIEVLKGPASVLYGIQDPGGIVNVITKKPQQQSKHVIGGSVGNNSMWGTQLDSTGGLGNGFAYRFIYDKQEKITGVISAKSKQQLMRHPFLGKMIRLKSW</sequence>
<protein>
    <submittedName>
        <fullName evidence="4">TonB-dependent receptor plug domain protein</fullName>
    </submittedName>
</protein>
<organism evidence="4 5">
    <name type="scientific">Haemophilus pittmaniae HK 85</name>
    <dbReference type="NCBI Taxonomy" id="1035188"/>
    <lineage>
        <taxon>Bacteria</taxon>
        <taxon>Pseudomonadati</taxon>
        <taxon>Pseudomonadota</taxon>
        <taxon>Gammaproteobacteria</taxon>
        <taxon>Pasteurellales</taxon>
        <taxon>Pasteurellaceae</taxon>
        <taxon>Haemophilus</taxon>
    </lineage>
</organism>
<keyword evidence="4" id="KW-0675">Receptor</keyword>
<dbReference type="AlphaFoldDB" id="F9QAU7"/>
<accession>F9QAU7</accession>
<dbReference type="Pfam" id="PF07715">
    <property type="entry name" value="Plug"/>
    <property type="match status" value="1"/>
</dbReference>
<keyword evidence="1" id="KW-0812">Transmembrane</keyword>
<comment type="similarity">
    <text evidence="1">Belongs to the TonB-dependent receptor family.</text>
</comment>
<feature type="signal peptide" evidence="2">
    <location>
        <begin position="1"/>
        <end position="22"/>
    </location>
</feature>
<proteinExistence type="inferred from homology"/>
<dbReference type="SUPFAM" id="SSF56935">
    <property type="entry name" value="Porins"/>
    <property type="match status" value="1"/>
</dbReference>